<dbReference type="InterPro" id="IPR007421">
    <property type="entry name" value="Schlafen_AlbA_2_dom"/>
</dbReference>
<evidence type="ECO:0000313" key="3">
    <source>
        <dbReference type="Proteomes" id="UP000216943"/>
    </source>
</evidence>
<dbReference type="RefSeq" id="WP_095334920.1">
    <property type="nucleotide sequence ID" value="NZ_NQNY01000010.1"/>
</dbReference>
<dbReference type="Pfam" id="PF04326">
    <property type="entry name" value="SLFN_AlbA_2"/>
    <property type="match status" value="1"/>
</dbReference>
<gene>
    <name evidence="2" type="ORF">CJJ23_03195</name>
</gene>
<comment type="caution">
    <text evidence="2">The sequence shown here is derived from an EMBL/GenBank/DDBJ whole genome shotgun (WGS) entry which is preliminary data.</text>
</comment>
<sequence length="397" mass="47118">MKIKVGEDESYEFKLLLNYDSKKWLKTVVGFLNNGFGGNLYFGIRDDGEMVGLEFFQKDQLSHKQASLMNPIHFCSDEIFKCVDRTIIYISNEISKNIYPYLLPFFYKISLRSKDPYIIELRVKPTREIIYSLVDDQKNKYPGSVYLRDGSQTIKLKKNEINVLEKNREKEVNYSYLQSNNQSLSFVQLYNHVKTDQSYKQFVHEELRMNGFLISTKNTWNYEAFLLSDRCEIKTTINNFSNHLEPEYNNKQTIIWNQSLLMHFLKIHEILEPIWYLSVESDLLKAAIWAVLMQNEYFDFSNNGPVIEVFEEYINLKAFVKSEYTFFETLQKGSNKYPHVKLLLKKYFPEIAAKTITQNYLYQFGEIYSKDSISFEIKVPLYKYKKPSKSIPEYKEN</sequence>
<reference evidence="3" key="1">
    <citation type="submission" date="2017-08" db="EMBL/GenBank/DDBJ databases">
        <authorList>
            <person name="Alvarez-Ponce D."/>
            <person name="Weitzman C.L."/>
            <person name="Tillett R.L."/>
            <person name="Sandmeier F.C."/>
            <person name="Tracy C.R."/>
        </authorList>
    </citation>
    <scope>NUCLEOTIDE SEQUENCE [LARGE SCALE GENOMIC DNA]</scope>
    <source>
        <strain evidence="3">723</strain>
    </source>
</reference>
<dbReference type="InterPro" id="IPR038461">
    <property type="entry name" value="Schlafen_AlbA_2_dom_sf"/>
</dbReference>
<evidence type="ECO:0000313" key="2">
    <source>
        <dbReference type="EMBL" id="PAK21191.1"/>
    </source>
</evidence>
<dbReference type="Proteomes" id="UP000216943">
    <property type="component" value="Unassembled WGS sequence"/>
</dbReference>
<name>A0A269TIF9_9BACT</name>
<dbReference type="Gene3D" id="3.30.950.30">
    <property type="entry name" value="Schlafen, AAA domain"/>
    <property type="match status" value="1"/>
</dbReference>
<feature type="domain" description="Schlafen AlbA-2" evidence="1">
    <location>
        <begin position="7"/>
        <end position="156"/>
    </location>
</feature>
<evidence type="ECO:0000259" key="1">
    <source>
        <dbReference type="Pfam" id="PF04326"/>
    </source>
</evidence>
<dbReference type="OrthoDB" id="399569at2"/>
<protein>
    <recommendedName>
        <fullName evidence="1">Schlafen AlbA-2 domain-containing protein</fullName>
    </recommendedName>
</protein>
<accession>A0A269TIF9</accession>
<dbReference type="EMBL" id="NQNY01000010">
    <property type="protein sequence ID" value="PAK21191.1"/>
    <property type="molecule type" value="Genomic_DNA"/>
</dbReference>
<organism evidence="2 3">
    <name type="scientific">Mycoplasmopsis agassizii</name>
    <dbReference type="NCBI Taxonomy" id="33922"/>
    <lineage>
        <taxon>Bacteria</taxon>
        <taxon>Bacillati</taxon>
        <taxon>Mycoplasmatota</taxon>
        <taxon>Mycoplasmoidales</taxon>
        <taxon>Metamycoplasmataceae</taxon>
        <taxon>Mycoplasmopsis</taxon>
    </lineage>
</organism>
<dbReference type="AlphaFoldDB" id="A0A269TIF9"/>
<proteinExistence type="predicted"/>